<gene>
    <name evidence="2" type="ORF">Rmf_34800</name>
</gene>
<organism evidence="2 3">
    <name type="scientific">Roseomonas fluvialis</name>
    <dbReference type="NCBI Taxonomy" id="1750527"/>
    <lineage>
        <taxon>Bacteria</taxon>
        <taxon>Pseudomonadati</taxon>
        <taxon>Pseudomonadota</taxon>
        <taxon>Alphaproteobacteria</taxon>
        <taxon>Acetobacterales</taxon>
        <taxon>Roseomonadaceae</taxon>
        <taxon>Roseomonas</taxon>
    </lineage>
</organism>
<protein>
    <submittedName>
        <fullName evidence="2">Uncharacterized protein</fullName>
    </submittedName>
</protein>
<evidence type="ECO:0000256" key="1">
    <source>
        <dbReference type="SAM" id="MobiDB-lite"/>
    </source>
</evidence>
<proteinExistence type="predicted"/>
<evidence type="ECO:0000313" key="2">
    <source>
        <dbReference type="EMBL" id="BDG73551.1"/>
    </source>
</evidence>
<reference evidence="2 3" key="1">
    <citation type="journal article" date="2016" name="Microbes Environ.">
        <title>Phylogenetically diverse aerobic anoxygenic phototrophic bacteria isolated from epilithic biofilms in Tama river, Japan.</title>
        <authorList>
            <person name="Hirose S."/>
            <person name="Matsuura K."/>
            <person name="Haruta S."/>
        </authorList>
    </citation>
    <scope>NUCLEOTIDE SEQUENCE [LARGE SCALE GENOMIC DNA]</scope>
    <source>
        <strain evidence="2 3">S08</strain>
    </source>
</reference>
<dbReference type="Proteomes" id="UP000831327">
    <property type="component" value="Chromosome"/>
</dbReference>
<keyword evidence="3" id="KW-1185">Reference proteome</keyword>
<feature type="region of interest" description="Disordered" evidence="1">
    <location>
        <begin position="74"/>
        <end position="109"/>
    </location>
</feature>
<name>A0ABN6P518_9PROT</name>
<evidence type="ECO:0000313" key="3">
    <source>
        <dbReference type="Proteomes" id="UP000831327"/>
    </source>
</evidence>
<accession>A0ABN6P518</accession>
<sequence>METNATRAAARSRIADILRERGTDRLGIRWPRLDATAAGSRAPRLDCLLRCLPGTLTGMEVVLAANGLGPPDYPAARAPWPGWSRRRSSTSTRSVDGAVHGVRRDRLTA</sequence>
<dbReference type="EMBL" id="AP025637">
    <property type="protein sequence ID" value="BDG73551.1"/>
    <property type="molecule type" value="Genomic_DNA"/>
</dbReference>